<gene>
    <name evidence="3" type="ORF">Bxe_C0739</name>
</gene>
<evidence type="ECO:0000313" key="4">
    <source>
        <dbReference type="Proteomes" id="UP000001817"/>
    </source>
</evidence>
<evidence type="ECO:0000256" key="2">
    <source>
        <dbReference type="SAM" id="Phobius"/>
    </source>
</evidence>
<sequence>MGCFSHRAITIPLPASPCSSAPRRRSRSLRTSTWLTMWGGPISFRTAASALNLIRVRQIVMMTRPETGRRRIEVTYGTDWSKLKSSIAHATGDDHEHENPAQQQRRAERFGHWLGGMWRGYARRERQAKASLVVRCVPSDGAVALLWVVKLGVLVVLFYVAFWLALLIVFVLIAAWLARRPTIAEENDFLGREAEERDHRDSLFYHPASYNDDPDPRSEDD</sequence>
<keyword evidence="2" id="KW-0812">Transmembrane</keyword>
<evidence type="ECO:0000313" key="3">
    <source>
        <dbReference type="EMBL" id="ABE36637.1"/>
    </source>
</evidence>
<feature type="transmembrane region" description="Helical" evidence="2">
    <location>
        <begin position="155"/>
        <end position="178"/>
    </location>
</feature>
<protein>
    <recommendedName>
        <fullName evidence="5">Transmembrane protein</fullName>
    </recommendedName>
</protein>
<dbReference type="InterPro" id="IPR022213">
    <property type="entry name" value="DUF3742"/>
</dbReference>
<dbReference type="eggNOG" id="ENOG502ZBV0">
    <property type="taxonomic scope" value="Bacteria"/>
</dbReference>
<keyword evidence="2" id="KW-1133">Transmembrane helix</keyword>
<dbReference type="Proteomes" id="UP000001817">
    <property type="component" value="Chromosome 3"/>
</dbReference>
<accession>Q13H02</accession>
<evidence type="ECO:0008006" key="5">
    <source>
        <dbReference type="Google" id="ProtNLM"/>
    </source>
</evidence>
<dbReference type="AlphaFoldDB" id="Q13H02"/>
<dbReference type="STRING" id="266265.Bxe_C0739"/>
<organism evidence="3 4">
    <name type="scientific">Paraburkholderia xenovorans (strain LB400)</name>
    <dbReference type="NCBI Taxonomy" id="266265"/>
    <lineage>
        <taxon>Bacteria</taxon>
        <taxon>Pseudomonadati</taxon>
        <taxon>Pseudomonadota</taxon>
        <taxon>Betaproteobacteria</taxon>
        <taxon>Burkholderiales</taxon>
        <taxon>Burkholderiaceae</taxon>
        <taxon>Paraburkholderia</taxon>
    </lineage>
</organism>
<keyword evidence="4" id="KW-1185">Reference proteome</keyword>
<dbReference type="EMBL" id="CP000272">
    <property type="protein sequence ID" value="ABE36637.1"/>
    <property type="molecule type" value="Genomic_DNA"/>
</dbReference>
<dbReference type="KEGG" id="bxe:Bxe_C0739"/>
<feature type="region of interest" description="Disordered" evidence="1">
    <location>
        <begin position="200"/>
        <end position="221"/>
    </location>
</feature>
<evidence type="ECO:0000256" key="1">
    <source>
        <dbReference type="SAM" id="MobiDB-lite"/>
    </source>
</evidence>
<proteinExistence type="predicted"/>
<dbReference type="Pfam" id="PF12553">
    <property type="entry name" value="DUF3742"/>
    <property type="match status" value="1"/>
</dbReference>
<reference evidence="3 4" key="1">
    <citation type="journal article" date="2006" name="Proc. Natl. Acad. Sci. U.S.A.">
        <title>Burkholderia xenovorans LB400 harbors a multi-replicon, 9.73-Mbp genome shaped for versatility.</title>
        <authorList>
            <person name="Chain P.S."/>
            <person name="Denef V.J."/>
            <person name="Konstantinidis K.T."/>
            <person name="Vergez L.M."/>
            <person name="Agullo L."/>
            <person name="Reyes V.L."/>
            <person name="Hauser L."/>
            <person name="Cordova M."/>
            <person name="Gomez L."/>
            <person name="Gonzalez M."/>
            <person name="Land M."/>
            <person name="Lao V."/>
            <person name="Larimer F."/>
            <person name="LiPuma J.J."/>
            <person name="Mahenthiralingam E."/>
            <person name="Malfatti S.A."/>
            <person name="Marx C.J."/>
            <person name="Parnell J.J."/>
            <person name="Ramette A."/>
            <person name="Richardson P."/>
            <person name="Seeger M."/>
            <person name="Smith D."/>
            <person name="Spilker T."/>
            <person name="Sul W.J."/>
            <person name="Tsoi T.V."/>
            <person name="Ulrich L.E."/>
            <person name="Zhulin I.B."/>
            <person name="Tiedje J.M."/>
        </authorList>
    </citation>
    <scope>NUCLEOTIDE SEQUENCE [LARGE SCALE GENOMIC DNA]</scope>
    <source>
        <strain evidence="3 4">LB400</strain>
    </source>
</reference>
<name>Q13H02_PARXL</name>
<keyword evidence="2" id="KW-0472">Membrane</keyword>